<dbReference type="CDD" id="cd03440">
    <property type="entry name" value="hot_dog"/>
    <property type="match status" value="1"/>
</dbReference>
<feature type="active site" evidence="1">
    <location>
        <position position="41"/>
    </location>
</feature>
<dbReference type="SUPFAM" id="SSF54637">
    <property type="entry name" value="Thioesterase/thiol ester dehydrase-isomerase"/>
    <property type="match status" value="1"/>
</dbReference>
<gene>
    <name evidence="4" type="ORF">IAA66_09770</name>
</gene>
<evidence type="ECO:0000256" key="2">
    <source>
        <dbReference type="PIRSR" id="PIRSR014972-2"/>
    </source>
</evidence>
<dbReference type="PANTHER" id="PTHR36934">
    <property type="entry name" value="BLR0278 PROTEIN"/>
    <property type="match status" value="1"/>
</dbReference>
<evidence type="ECO:0000313" key="5">
    <source>
        <dbReference type="Proteomes" id="UP000886819"/>
    </source>
</evidence>
<feature type="binding site" evidence="2">
    <location>
        <position position="60"/>
    </location>
    <ligand>
        <name>substrate</name>
    </ligand>
</feature>
<dbReference type="Proteomes" id="UP000886819">
    <property type="component" value="Unassembled WGS sequence"/>
</dbReference>
<feature type="active site" evidence="1">
    <location>
        <position position="33"/>
    </location>
</feature>
<comment type="caution">
    <text evidence="4">The sequence shown here is derived from an EMBL/GenBank/DDBJ whole genome shotgun (WGS) entry which is preliminary data.</text>
</comment>
<accession>A0A9D0YXN7</accession>
<evidence type="ECO:0000313" key="4">
    <source>
        <dbReference type="EMBL" id="HIQ63852.1"/>
    </source>
</evidence>
<dbReference type="EMBL" id="DVFI01000133">
    <property type="protein sequence ID" value="HIQ63852.1"/>
    <property type="molecule type" value="Genomic_DNA"/>
</dbReference>
<feature type="binding site" evidence="2">
    <location>
        <position position="60"/>
    </location>
    <ligand>
        <name>CoA</name>
        <dbReference type="ChEBI" id="CHEBI:57287"/>
    </ligand>
</feature>
<proteinExistence type="predicted"/>
<name>A0A9D0YXN7_9FIRM</name>
<dbReference type="InterPro" id="IPR054485">
    <property type="entry name" value="FlK-like_dom"/>
</dbReference>
<sequence length="133" mass="14053">MLKAGLLGEKTVRVDKRNTAAALGSGTLEVFATPALVALMEGTAMESVAPHLEPGQGTVGAGICVRHTAPSPVRMTVRCRSRLVAVEGRRLRFEIEACDDGGPIGTAEHERYIIDNARFLQKAAARGEGKGDV</sequence>
<reference evidence="4" key="1">
    <citation type="submission" date="2020-10" db="EMBL/GenBank/DDBJ databases">
        <authorList>
            <person name="Gilroy R."/>
        </authorList>
    </citation>
    <scope>NUCLEOTIDE SEQUENCE</scope>
    <source>
        <strain evidence="4">ChiHile30-977</strain>
    </source>
</reference>
<organism evidence="4 5">
    <name type="scientific">Candidatus Avichristensenella intestinipullorum</name>
    <dbReference type="NCBI Taxonomy" id="2840693"/>
    <lineage>
        <taxon>Bacteria</taxon>
        <taxon>Bacillati</taxon>
        <taxon>Bacillota</taxon>
        <taxon>Clostridia</taxon>
        <taxon>Candidatus Avichristensenella</taxon>
    </lineage>
</organism>
<dbReference type="PIRSF" id="PIRSF014972">
    <property type="entry name" value="FlK"/>
    <property type="match status" value="1"/>
</dbReference>
<reference evidence="4" key="2">
    <citation type="journal article" date="2021" name="PeerJ">
        <title>Extensive microbial diversity within the chicken gut microbiome revealed by metagenomics and culture.</title>
        <authorList>
            <person name="Gilroy R."/>
            <person name="Ravi A."/>
            <person name="Getino M."/>
            <person name="Pursley I."/>
            <person name="Horton D.L."/>
            <person name="Alikhan N.F."/>
            <person name="Baker D."/>
            <person name="Gharbi K."/>
            <person name="Hall N."/>
            <person name="Watson M."/>
            <person name="Adriaenssens E.M."/>
            <person name="Foster-Nyarko E."/>
            <person name="Jarju S."/>
            <person name="Secka A."/>
            <person name="Antonio M."/>
            <person name="Oren A."/>
            <person name="Chaudhuri R.R."/>
            <person name="La Ragione R."/>
            <person name="Hildebrand F."/>
            <person name="Pallen M.J."/>
        </authorList>
    </citation>
    <scope>NUCLEOTIDE SEQUENCE</scope>
    <source>
        <strain evidence="4">ChiHile30-977</strain>
    </source>
</reference>
<dbReference type="Gene3D" id="3.10.129.10">
    <property type="entry name" value="Hotdog Thioesterase"/>
    <property type="match status" value="1"/>
</dbReference>
<feature type="binding site" evidence="2">
    <location>
        <position position="111"/>
    </location>
    <ligand>
        <name>substrate</name>
    </ligand>
</feature>
<evidence type="ECO:0000256" key="1">
    <source>
        <dbReference type="PIRSR" id="PIRSR014972-1"/>
    </source>
</evidence>
<dbReference type="InterPro" id="IPR025540">
    <property type="entry name" value="FlK"/>
</dbReference>
<dbReference type="InterPro" id="IPR029069">
    <property type="entry name" value="HotDog_dom_sf"/>
</dbReference>
<evidence type="ECO:0000259" key="3">
    <source>
        <dbReference type="Pfam" id="PF22636"/>
    </source>
</evidence>
<feature type="active site" evidence="1">
    <location>
        <position position="67"/>
    </location>
</feature>
<feature type="domain" description="Fluoroacetyl-CoA-specific thioesterase-like" evidence="3">
    <location>
        <begin position="14"/>
        <end position="116"/>
    </location>
</feature>
<dbReference type="AlphaFoldDB" id="A0A9D0YXN7"/>
<protein>
    <submittedName>
        <fullName evidence="4">Thioesterase family protein</fullName>
    </submittedName>
</protein>
<dbReference type="Pfam" id="PF22636">
    <property type="entry name" value="FlK"/>
    <property type="match status" value="1"/>
</dbReference>
<dbReference type="PANTHER" id="PTHR36934:SF1">
    <property type="entry name" value="THIOESTERASE DOMAIN-CONTAINING PROTEIN"/>
    <property type="match status" value="1"/>
</dbReference>